<evidence type="ECO:0000313" key="3">
    <source>
        <dbReference type="Proteomes" id="UP001274830"/>
    </source>
</evidence>
<dbReference type="AlphaFoldDB" id="A0AAE0TNM4"/>
<organism evidence="2 3">
    <name type="scientific">Recurvomyces mirabilis</name>
    <dbReference type="NCBI Taxonomy" id="574656"/>
    <lineage>
        <taxon>Eukaryota</taxon>
        <taxon>Fungi</taxon>
        <taxon>Dikarya</taxon>
        <taxon>Ascomycota</taxon>
        <taxon>Pezizomycotina</taxon>
        <taxon>Dothideomycetes</taxon>
        <taxon>Dothideomycetidae</taxon>
        <taxon>Mycosphaerellales</taxon>
        <taxon>Teratosphaeriaceae</taxon>
        <taxon>Recurvomyces</taxon>
    </lineage>
</organism>
<keyword evidence="3" id="KW-1185">Reference proteome</keyword>
<accession>A0AAE0TNM4</accession>
<dbReference type="Proteomes" id="UP001274830">
    <property type="component" value="Unassembled WGS sequence"/>
</dbReference>
<gene>
    <name evidence="2" type="ORF">LTR78_009355</name>
</gene>
<evidence type="ECO:0000259" key="1">
    <source>
        <dbReference type="Pfam" id="PF20255"/>
    </source>
</evidence>
<dbReference type="EMBL" id="JAUTXT010000051">
    <property type="protein sequence ID" value="KAK3670783.1"/>
    <property type="molecule type" value="Genomic_DNA"/>
</dbReference>
<name>A0AAE0TNM4_9PEZI</name>
<protein>
    <recommendedName>
        <fullName evidence="1">DUF6606 domain-containing protein</fullName>
    </recommendedName>
</protein>
<feature type="domain" description="DUF6606" evidence="1">
    <location>
        <begin position="10"/>
        <end position="127"/>
    </location>
</feature>
<sequence>MYSPVQMRSIINHVFLPPQLPQEQDECDVHLIEVTLDGLRRYQSLSPDRMQALDDCIGAIERLLTINSLAEAGTSEDALRFILGGLSEGQYFAVKVHAQNAAILTSRTKKQFVFETFELSPRNQYILEDRDTTGPSLVSELLIGGILRGEKTVGKARVSDMCVANGLNYRHYDTVTGRFFDQIDFSEATALDCTYLLPHSAQTIQRFLFRSSQSPDGPAPTEVIASQDQCPERMLLEEFRELSSLPPGQRIQWVNIMLQLAMPRIDFNRSETALVISQCINQAGPPGGTFQRESHADFQDESSTAKILDQVEVAFDSMKHSWKTAQAVSVLIGIATRVSALNRVELIAPWSSWQLYVPLWLNGLMRSWIERGITRMSPRRLIWSTTT</sequence>
<dbReference type="InterPro" id="IPR046541">
    <property type="entry name" value="DUF6606"/>
</dbReference>
<comment type="caution">
    <text evidence="2">The sequence shown here is derived from an EMBL/GenBank/DDBJ whole genome shotgun (WGS) entry which is preliminary data.</text>
</comment>
<evidence type="ECO:0000313" key="2">
    <source>
        <dbReference type="EMBL" id="KAK3670783.1"/>
    </source>
</evidence>
<proteinExistence type="predicted"/>
<reference evidence="2" key="1">
    <citation type="submission" date="2023-07" db="EMBL/GenBank/DDBJ databases">
        <title>Black Yeasts Isolated from many extreme environments.</title>
        <authorList>
            <person name="Coleine C."/>
            <person name="Stajich J.E."/>
            <person name="Selbmann L."/>
        </authorList>
    </citation>
    <scope>NUCLEOTIDE SEQUENCE</scope>
    <source>
        <strain evidence="2">CCFEE 5485</strain>
    </source>
</reference>
<dbReference type="Pfam" id="PF20255">
    <property type="entry name" value="DUF6606"/>
    <property type="match status" value="1"/>
</dbReference>